<dbReference type="AlphaFoldDB" id="A0A1M4X7B4"/>
<sequence length="237" mass="27795">MEDDIKKDLKSSKVDYVHSIIKNTLSFIPGFGGVASEAFNLVISEPLSKRRDKWLIKIYESLVELQKKVDNFNIESLQNNDQFISILFKATQVAMRNHQHEKLNSLHNACINTATNISIDENEQIMFLNYIDELTIWHLRILDYFNNPIKKLKEKNISENSYSMGSPMQPLLDYFPELIEKKYLVDIMIEELYRKKLFELNHLKLTMTANGMVAPRLTKFGDDFIRYIEKNKLLDII</sequence>
<dbReference type="OrthoDB" id="2113051at2"/>
<evidence type="ECO:0008006" key="3">
    <source>
        <dbReference type="Google" id="ProtNLM"/>
    </source>
</evidence>
<dbReference type="EMBL" id="FQVM01000016">
    <property type="protein sequence ID" value="SHE89341.1"/>
    <property type="molecule type" value="Genomic_DNA"/>
</dbReference>
<gene>
    <name evidence="1" type="ORF">SAMN05443638_11633</name>
</gene>
<accession>A0A1M4X7B4</accession>
<keyword evidence="2" id="KW-1185">Reference proteome</keyword>
<proteinExistence type="predicted"/>
<organism evidence="1 2">
    <name type="scientific">Clostridium fallax</name>
    <dbReference type="NCBI Taxonomy" id="1533"/>
    <lineage>
        <taxon>Bacteria</taxon>
        <taxon>Bacillati</taxon>
        <taxon>Bacillota</taxon>
        <taxon>Clostridia</taxon>
        <taxon>Eubacteriales</taxon>
        <taxon>Clostridiaceae</taxon>
        <taxon>Clostridium</taxon>
    </lineage>
</organism>
<reference evidence="1 2" key="1">
    <citation type="submission" date="2016-11" db="EMBL/GenBank/DDBJ databases">
        <authorList>
            <person name="Jaros S."/>
            <person name="Januszkiewicz K."/>
            <person name="Wedrychowicz H."/>
        </authorList>
    </citation>
    <scope>NUCLEOTIDE SEQUENCE [LARGE SCALE GENOMIC DNA]</scope>
    <source>
        <strain evidence="1 2">DSM 2631</strain>
    </source>
</reference>
<name>A0A1M4X7B4_9CLOT</name>
<evidence type="ECO:0000313" key="1">
    <source>
        <dbReference type="EMBL" id="SHE89341.1"/>
    </source>
</evidence>
<dbReference type="Proteomes" id="UP000184035">
    <property type="component" value="Unassembled WGS sequence"/>
</dbReference>
<evidence type="ECO:0000313" key="2">
    <source>
        <dbReference type="Proteomes" id="UP000184035"/>
    </source>
</evidence>
<dbReference type="RefSeq" id="WP_072896394.1">
    <property type="nucleotide sequence ID" value="NZ_FQVM01000016.1"/>
</dbReference>
<protein>
    <recommendedName>
        <fullName evidence="3">DUF4393 domain-containing protein</fullName>
    </recommendedName>
</protein>